<sequence length="123" mass="13709">MNKKLIIVDDDQDARKLLQFILTSHGFTVEVYSDGTGLEVSSPPYPDLYLLDINLGNTSGLELCKQLKENETTRHIPVIITSSNTDIIPLAQDACADDTLPKPFDSKELIQKITDLISAHHHH</sequence>
<keyword evidence="5" id="KW-1185">Reference proteome</keyword>
<keyword evidence="1 2" id="KW-0597">Phosphoprotein</keyword>
<dbReference type="SMART" id="SM00448">
    <property type="entry name" value="REC"/>
    <property type="match status" value="1"/>
</dbReference>
<dbReference type="Pfam" id="PF00072">
    <property type="entry name" value="Response_reg"/>
    <property type="match status" value="1"/>
</dbReference>
<feature type="modified residue" description="4-aspartylphosphate" evidence="2">
    <location>
        <position position="52"/>
    </location>
</feature>
<dbReference type="InterPro" id="IPR001789">
    <property type="entry name" value="Sig_transdc_resp-reg_receiver"/>
</dbReference>
<evidence type="ECO:0000313" key="5">
    <source>
        <dbReference type="Proteomes" id="UP001597112"/>
    </source>
</evidence>
<evidence type="ECO:0000313" key="4">
    <source>
        <dbReference type="EMBL" id="MFD0999205.1"/>
    </source>
</evidence>
<dbReference type="Gene3D" id="3.40.50.2300">
    <property type="match status" value="1"/>
</dbReference>
<comment type="caution">
    <text evidence="4">The sequence shown here is derived from an EMBL/GenBank/DDBJ whole genome shotgun (WGS) entry which is preliminary data.</text>
</comment>
<gene>
    <name evidence="4" type="ORF">ACFQ21_07800</name>
</gene>
<protein>
    <submittedName>
        <fullName evidence="4">PleD family two-component system response regulator</fullName>
    </submittedName>
</protein>
<name>A0ABW3JZ03_9BACT</name>
<organism evidence="4 5">
    <name type="scientific">Ohtaekwangia kribbensis</name>
    <dbReference type="NCBI Taxonomy" id="688913"/>
    <lineage>
        <taxon>Bacteria</taxon>
        <taxon>Pseudomonadati</taxon>
        <taxon>Bacteroidota</taxon>
        <taxon>Cytophagia</taxon>
        <taxon>Cytophagales</taxon>
        <taxon>Fulvivirgaceae</taxon>
        <taxon>Ohtaekwangia</taxon>
    </lineage>
</organism>
<reference evidence="5" key="1">
    <citation type="journal article" date="2019" name="Int. J. Syst. Evol. Microbiol.">
        <title>The Global Catalogue of Microorganisms (GCM) 10K type strain sequencing project: providing services to taxonomists for standard genome sequencing and annotation.</title>
        <authorList>
            <consortium name="The Broad Institute Genomics Platform"/>
            <consortium name="The Broad Institute Genome Sequencing Center for Infectious Disease"/>
            <person name="Wu L."/>
            <person name="Ma J."/>
        </authorList>
    </citation>
    <scope>NUCLEOTIDE SEQUENCE [LARGE SCALE GENOMIC DNA]</scope>
    <source>
        <strain evidence="5">CCUG 58938</strain>
    </source>
</reference>
<evidence type="ECO:0000259" key="3">
    <source>
        <dbReference type="PROSITE" id="PS50110"/>
    </source>
</evidence>
<dbReference type="CDD" id="cd00156">
    <property type="entry name" value="REC"/>
    <property type="match status" value="1"/>
</dbReference>
<dbReference type="RefSeq" id="WP_377577237.1">
    <property type="nucleotide sequence ID" value="NZ_JBHTKA010000001.1"/>
</dbReference>
<dbReference type="InterPro" id="IPR050595">
    <property type="entry name" value="Bact_response_regulator"/>
</dbReference>
<dbReference type="PANTHER" id="PTHR44591:SF3">
    <property type="entry name" value="RESPONSE REGULATORY DOMAIN-CONTAINING PROTEIN"/>
    <property type="match status" value="1"/>
</dbReference>
<dbReference type="EMBL" id="JBHTKA010000001">
    <property type="protein sequence ID" value="MFD0999205.1"/>
    <property type="molecule type" value="Genomic_DNA"/>
</dbReference>
<dbReference type="SUPFAM" id="SSF52172">
    <property type="entry name" value="CheY-like"/>
    <property type="match status" value="1"/>
</dbReference>
<proteinExistence type="predicted"/>
<evidence type="ECO:0000256" key="2">
    <source>
        <dbReference type="PROSITE-ProRule" id="PRU00169"/>
    </source>
</evidence>
<dbReference type="PROSITE" id="PS50110">
    <property type="entry name" value="RESPONSE_REGULATORY"/>
    <property type="match status" value="1"/>
</dbReference>
<dbReference type="InterPro" id="IPR011006">
    <property type="entry name" value="CheY-like_superfamily"/>
</dbReference>
<dbReference type="Proteomes" id="UP001597112">
    <property type="component" value="Unassembled WGS sequence"/>
</dbReference>
<dbReference type="PANTHER" id="PTHR44591">
    <property type="entry name" value="STRESS RESPONSE REGULATOR PROTEIN 1"/>
    <property type="match status" value="1"/>
</dbReference>
<accession>A0ABW3JZ03</accession>
<evidence type="ECO:0000256" key="1">
    <source>
        <dbReference type="ARBA" id="ARBA00022553"/>
    </source>
</evidence>
<feature type="domain" description="Response regulatory" evidence="3">
    <location>
        <begin position="4"/>
        <end position="117"/>
    </location>
</feature>